<dbReference type="InterPro" id="IPR027417">
    <property type="entry name" value="P-loop_NTPase"/>
</dbReference>
<evidence type="ECO:0000313" key="7">
    <source>
        <dbReference type="Proteomes" id="UP001497383"/>
    </source>
</evidence>
<dbReference type="Gene3D" id="3.40.50.300">
    <property type="entry name" value="P-loop containing nucleotide triphosphate hydrolases"/>
    <property type="match status" value="1"/>
</dbReference>
<accession>A0ABP0ZH10</accession>
<evidence type="ECO:0000259" key="5">
    <source>
        <dbReference type="PROSITE" id="PS51883"/>
    </source>
</evidence>
<dbReference type="Pfam" id="PF01926">
    <property type="entry name" value="MMR_HSR1"/>
    <property type="match status" value="1"/>
</dbReference>
<protein>
    <recommendedName>
        <fullName evidence="8">GTPase MTG2, mitochondrial</fullName>
    </recommendedName>
</protein>
<dbReference type="RefSeq" id="XP_066828610.1">
    <property type="nucleotide sequence ID" value="XM_066971586.1"/>
</dbReference>
<evidence type="ECO:0000256" key="2">
    <source>
        <dbReference type="ARBA" id="ARBA00023134"/>
    </source>
</evidence>
<evidence type="ECO:0008006" key="8">
    <source>
        <dbReference type="Google" id="ProtNLM"/>
    </source>
</evidence>
<feature type="compositionally biased region" description="Basic and acidic residues" evidence="3">
    <location>
        <begin position="77"/>
        <end position="97"/>
    </location>
</feature>
<dbReference type="Pfam" id="PF01018">
    <property type="entry name" value="GTP1_OBG"/>
    <property type="match status" value="2"/>
</dbReference>
<dbReference type="SUPFAM" id="SSF52540">
    <property type="entry name" value="P-loop containing nucleoside triphosphate hydrolases"/>
    <property type="match status" value="1"/>
</dbReference>
<dbReference type="GeneID" id="92206868"/>
<keyword evidence="1" id="KW-0547">Nucleotide-binding</keyword>
<dbReference type="InterPro" id="IPR036726">
    <property type="entry name" value="GTP1_OBG_dom_sf"/>
</dbReference>
<dbReference type="PROSITE" id="PS51710">
    <property type="entry name" value="G_OBG"/>
    <property type="match status" value="1"/>
</dbReference>
<evidence type="ECO:0000256" key="1">
    <source>
        <dbReference type="ARBA" id="ARBA00022741"/>
    </source>
</evidence>
<dbReference type="InterPro" id="IPR006169">
    <property type="entry name" value="GTP1_OBG_dom"/>
</dbReference>
<gene>
    <name evidence="6" type="ORF">LODBEIA_P16720</name>
</gene>
<dbReference type="InterPro" id="IPR006073">
    <property type="entry name" value="GTP-bd"/>
</dbReference>
<proteinExistence type="predicted"/>
<organism evidence="6 7">
    <name type="scientific">Lodderomyces beijingensis</name>
    <dbReference type="NCBI Taxonomy" id="1775926"/>
    <lineage>
        <taxon>Eukaryota</taxon>
        <taxon>Fungi</taxon>
        <taxon>Dikarya</taxon>
        <taxon>Ascomycota</taxon>
        <taxon>Saccharomycotina</taxon>
        <taxon>Pichiomycetes</taxon>
        <taxon>Debaryomycetaceae</taxon>
        <taxon>Candida/Lodderomyces clade</taxon>
        <taxon>Lodderomyces</taxon>
    </lineage>
</organism>
<feature type="region of interest" description="Disordered" evidence="3">
    <location>
        <begin position="69"/>
        <end position="97"/>
    </location>
</feature>
<dbReference type="PANTHER" id="PTHR11702:SF31">
    <property type="entry name" value="MITOCHONDRIAL RIBOSOME-ASSOCIATED GTPASE 2"/>
    <property type="match status" value="1"/>
</dbReference>
<dbReference type="SUPFAM" id="SSF82051">
    <property type="entry name" value="Obg GTP-binding protein N-terminal domain"/>
    <property type="match status" value="1"/>
</dbReference>
<keyword evidence="7" id="KW-1185">Reference proteome</keyword>
<dbReference type="InterPro" id="IPR045086">
    <property type="entry name" value="OBG_GTPase"/>
</dbReference>
<name>A0ABP0ZH10_9ASCO</name>
<dbReference type="CDD" id="cd01898">
    <property type="entry name" value="Obg"/>
    <property type="match status" value="1"/>
</dbReference>
<dbReference type="Gene3D" id="2.70.210.12">
    <property type="entry name" value="GTP1/OBG domain"/>
    <property type="match status" value="1"/>
</dbReference>
<dbReference type="PROSITE" id="PS51883">
    <property type="entry name" value="OBG"/>
    <property type="match status" value="1"/>
</dbReference>
<sequence>MLVRIRRCLHYTRIIKQATEDATQTAHTPNQNYVFHSSFPRLNENQSILTQTVENRKNKEQKMRIHQILENPPDAAEPTKSELDQVDPPAEKIKPPEPKNLISIADYFSGNSHHLHHVFYSSLVAAKARRAQKVEKKKFIDLAIIKVTTGAGGNGSVSFFKDNMKAQGPADGGDGGSGGDVYINVVDRGTNSLHSLNKRYVAMNGTPGRAGQLDGKSGADVTIDIPLGTVIRWIPDPQMFKQYANSKEGDSMDDVYIELKMQEDSMGLFDDLSQIQLQRNSYAKGEGWIFKERGSEYYREQQYFNQLNKKVTKYDKEMDYEEKQSDLFPIFGIDCDHVTEKPILFLRGGRGGLGNMHFTTSDIRNPRFCKIGREGITAHFLLELKLIADLGLVGLPNAGKSSLLRAISKARPRVGHWEFTTLQPTIGTIQHRIDAEPFTVADIPGIIKGASENKGMGLDFLRHIERSGGLVFVVSLESADPPRDLQVLIDEVGPKRMKDKKVLIVATKADLSNEGDNYQVLRDYVETRYPGWKILPVCAPEGANIEACLELMYEIAKK</sequence>
<evidence type="ECO:0000313" key="6">
    <source>
        <dbReference type="EMBL" id="CAK9437294.1"/>
    </source>
</evidence>
<keyword evidence="2" id="KW-0342">GTP-binding</keyword>
<dbReference type="PANTHER" id="PTHR11702">
    <property type="entry name" value="DEVELOPMENTALLY REGULATED GTP-BINDING PROTEIN-RELATED"/>
    <property type="match status" value="1"/>
</dbReference>
<evidence type="ECO:0000259" key="4">
    <source>
        <dbReference type="PROSITE" id="PS51710"/>
    </source>
</evidence>
<feature type="domain" description="OBG-type G" evidence="4">
    <location>
        <begin position="388"/>
        <end position="557"/>
    </location>
</feature>
<dbReference type="EMBL" id="OZ022406">
    <property type="protein sequence ID" value="CAK9437294.1"/>
    <property type="molecule type" value="Genomic_DNA"/>
</dbReference>
<evidence type="ECO:0000256" key="3">
    <source>
        <dbReference type="SAM" id="MobiDB-lite"/>
    </source>
</evidence>
<reference evidence="6 7" key="1">
    <citation type="submission" date="2024-03" db="EMBL/GenBank/DDBJ databases">
        <authorList>
            <person name="Brejova B."/>
        </authorList>
    </citation>
    <scope>NUCLEOTIDE SEQUENCE [LARGE SCALE GENOMIC DNA]</scope>
    <source>
        <strain evidence="6 7">CBS 14171</strain>
    </source>
</reference>
<dbReference type="InterPro" id="IPR031167">
    <property type="entry name" value="G_OBG"/>
</dbReference>
<feature type="domain" description="Obg" evidence="5">
    <location>
        <begin position="137"/>
        <end position="387"/>
    </location>
</feature>
<dbReference type="Proteomes" id="UP001497383">
    <property type="component" value="Chromosome 2"/>
</dbReference>
<dbReference type="PRINTS" id="PR00326">
    <property type="entry name" value="GTP1OBG"/>
</dbReference>